<dbReference type="InterPro" id="IPR010055">
    <property type="entry name" value="T2SS_protein-GspJ"/>
</dbReference>
<dbReference type="AlphaFoldDB" id="A0A423Q2C3"/>
<dbReference type="NCBIfam" id="TIGR02532">
    <property type="entry name" value="IV_pilin_GFxxxE"/>
    <property type="match status" value="1"/>
</dbReference>
<evidence type="ECO:0000313" key="11">
    <source>
        <dbReference type="EMBL" id="ROO32812.1"/>
    </source>
</evidence>
<keyword evidence="6" id="KW-0997">Cell inner membrane</keyword>
<dbReference type="EMBL" id="AYKG01000001">
    <property type="protein sequence ID" value="ROO32812.1"/>
    <property type="molecule type" value="Genomic_DNA"/>
</dbReference>
<dbReference type="InterPro" id="IPR012902">
    <property type="entry name" value="N_methyl_site"/>
</dbReference>
<keyword evidence="12" id="KW-1185">Reference proteome</keyword>
<evidence type="ECO:0000256" key="5">
    <source>
        <dbReference type="ARBA" id="ARBA00022481"/>
    </source>
</evidence>
<organism evidence="11 12">
    <name type="scientific">Salinisphaera japonica YTM-1</name>
    <dbReference type="NCBI Taxonomy" id="1209778"/>
    <lineage>
        <taxon>Bacteria</taxon>
        <taxon>Pseudomonadati</taxon>
        <taxon>Pseudomonadota</taxon>
        <taxon>Gammaproteobacteria</taxon>
        <taxon>Salinisphaerales</taxon>
        <taxon>Salinisphaeraceae</taxon>
        <taxon>Salinisphaera</taxon>
    </lineage>
</organism>
<dbReference type="InterPro" id="IPR051621">
    <property type="entry name" value="T2SS_protein_J"/>
</dbReference>
<keyword evidence="9 10" id="KW-0472">Membrane</keyword>
<dbReference type="OrthoDB" id="9794345at2"/>
<keyword evidence="4" id="KW-1003">Cell membrane</keyword>
<dbReference type="InterPro" id="IPR045584">
    <property type="entry name" value="Pilin-like"/>
</dbReference>
<feature type="transmembrane region" description="Helical" evidence="10">
    <location>
        <begin position="12"/>
        <end position="37"/>
    </location>
</feature>
<comment type="subcellular location">
    <subcellularLocation>
        <location evidence="1">Cell inner membrane</location>
        <topology evidence="1">Single-pass membrane protein</topology>
    </subcellularLocation>
</comment>
<evidence type="ECO:0000256" key="6">
    <source>
        <dbReference type="ARBA" id="ARBA00022519"/>
    </source>
</evidence>
<dbReference type="GO" id="GO:0005886">
    <property type="term" value="C:plasma membrane"/>
    <property type="evidence" value="ECO:0007669"/>
    <property type="project" value="UniProtKB-SubCell"/>
</dbReference>
<keyword evidence="7 10" id="KW-0812">Transmembrane</keyword>
<dbReference type="Gene3D" id="3.10.610.10">
    <property type="entry name" value="GSPII I/J protein-like"/>
    <property type="match status" value="1"/>
</dbReference>
<dbReference type="PANTHER" id="PTHR39583">
    <property type="entry name" value="TYPE II SECRETION SYSTEM PROTEIN J-RELATED"/>
    <property type="match status" value="1"/>
</dbReference>
<keyword evidence="5" id="KW-0488">Methylation</keyword>
<comment type="similarity">
    <text evidence="2">Belongs to the GSP J family.</text>
</comment>
<gene>
    <name evidence="11" type="ORF">SAJA_00845</name>
</gene>
<protein>
    <recommendedName>
        <fullName evidence="3">Type II secretion system protein J</fullName>
    </recommendedName>
</protein>
<dbReference type="Proteomes" id="UP000285310">
    <property type="component" value="Unassembled WGS sequence"/>
</dbReference>
<dbReference type="GO" id="GO:0015627">
    <property type="term" value="C:type II protein secretion system complex"/>
    <property type="evidence" value="ECO:0007669"/>
    <property type="project" value="InterPro"/>
</dbReference>
<evidence type="ECO:0000256" key="2">
    <source>
        <dbReference type="ARBA" id="ARBA00011084"/>
    </source>
</evidence>
<evidence type="ECO:0000256" key="3">
    <source>
        <dbReference type="ARBA" id="ARBA00021539"/>
    </source>
</evidence>
<reference evidence="11 12" key="1">
    <citation type="submission" date="2013-10" db="EMBL/GenBank/DDBJ databases">
        <title>Salinisphaera japonica YTM-1 Genome Sequencing.</title>
        <authorList>
            <person name="Lai Q."/>
            <person name="Li C."/>
            <person name="Shao Z."/>
        </authorList>
    </citation>
    <scope>NUCLEOTIDE SEQUENCE [LARGE SCALE GENOMIC DNA]</scope>
    <source>
        <strain evidence="11 12">YTM-1</strain>
    </source>
</reference>
<keyword evidence="8 10" id="KW-1133">Transmembrane helix</keyword>
<accession>A0A423Q2C3</accession>
<dbReference type="NCBIfam" id="TIGR01711">
    <property type="entry name" value="gspJ"/>
    <property type="match status" value="1"/>
</dbReference>
<evidence type="ECO:0000256" key="4">
    <source>
        <dbReference type="ARBA" id="ARBA00022475"/>
    </source>
</evidence>
<sequence length="226" mass="25173">MSRRRDTPDAERGFTLVELLIAIAVFAVMAAIAYGGLSSVISSRESIDVALERSKTLQMALWRIQQDIEQTVDRPVRDSFGDMQPAIYGSAGIGLYVTRAGWNNPLGARRSTLQRVHYDLDGDGHLVRSYFRVLDQAQDSEPVNQTLLSEVIQMEWRFLDANGQWQDRWPPDANAQAFAAPTINNNTNGSNNGLGAQTPPQAIELTLDTHSWGQMRLLYMIPGARL</sequence>
<dbReference type="PANTHER" id="PTHR39583:SF2">
    <property type="entry name" value="TYPE II SECRETION SYSTEM PROTEIN J"/>
    <property type="match status" value="1"/>
</dbReference>
<evidence type="ECO:0000256" key="8">
    <source>
        <dbReference type="ARBA" id="ARBA00022989"/>
    </source>
</evidence>
<dbReference type="SUPFAM" id="SSF54523">
    <property type="entry name" value="Pili subunits"/>
    <property type="match status" value="1"/>
</dbReference>
<dbReference type="RefSeq" id="WP_123656746.1">
    <property type="nucleotide sequence ID" value="NZ_AYKG01000001.1"/>
</dbReference>
<dbReference type="InParanoid" id="A0A423Q2C3"/>
<dbReference type="Gene3D" id="2.10.70.20">
    <property type="entry name" value="gspk-gspi-gspj complex like domains"/>
    <property type="match status" value="1"/>
</dbReference>
<evidence type="ECO:0000256" key="9">
    <source>
        <dbReference type="ARBA" id="ARBA00023136"/>
    </source>
</evidence>
<dbReference type="GO" id="GO:0015628">
    <property type="term" value="P:protein secretion by the type II secretion system"/>
    <property type="evidence" value="ECO:0007669"/>
    <property type="project" value="InterPro"/>
</dbReference>
<proteinExistence type="inferred from homology"/>
<comment type="caution">
    <text evidence="11">The sequence shown here is derived from an EMBL/GenBank/DDBJ whole genome shotgun (WGS) entry which is preliminary data.</text>
</comment>
<name>A0A423Q2C3_9GAMM</name>
<evidence type="ECO:0000256" key="10">
    <source>
        <dbReference type="SAM" id="Phobius"/>
    </source>
</evidence>
<evidence type="ECO:0000256" key="1">
    <source>
        <dbReference type="ARBA" id="ARBA00004377"/>
    </source>
</evidence>
<evidence type="ECO:0000313" key="12">
    <source>
        <dbReference type="Proteomes" id="UP000285310"/>
    </source>
</evidence>
<dbReference type="PROSITE" id="PS00409">
    <property type="entry name" value="PROKAR_NTER_METHYL"/>
    <property type="match status" value="1"/>
</dbReference>
<dbReference type="Pfam" id="PF11612">
    <property type="entry name" value="T2SSJ"/>
    <property type="match status" value="1"/>
</dbReference>
<evidence type="ECO:0000256" key="7">
    <source>
        <dbReference type="ARBA" id="ARBA00022692"/>
    </source>
</evidence>
<dbReference type="Pfam" id="PF07963">
    <property type="entry name" value="N_methyl"/>
    <property type="match status" value="1"/>
</dbReference>